<feature type="transmembrane region" description="Helical" evidence="1">
    <location>
        <begin position="116"/>
        <end position="137"/>
    </location>
</feature>
<proteinExistence type="predicted"/>
<dbReference type="Proteomes" id="UP001175271">
    <property type="component" value="Unassembled WGS sequence"/>
</dbReference>
<keyword evidence="3" id="KW-1185">Reference proteome</keyword>
<keyword evidence="1" id="KW-0472">Membrane</keyword>
<dbReference type="AlphaFoldDB" id="A0AA39M3P5"/>
<keyword evidence="1" id="KW-1133">Transmembrane helix</keyword>
<organism evidence="2 3">
    <name type="scientific">Steinernema hermaphroditum</name>
    <dbReference type="NCBI Taxonomy" id="289476"/>
    <lineage>
        <taxon>Eukaryota</taxon>
        <taxon>Metazoa</taxon>
        <taxon>Ecdysozoa</taxon>
        <taxon>Nematoda</taxon>
        <taxon>Chromadorea</taxon>
        <taxon>Rhabditida</taxon>
        <taxon>Tylenchina</taxon>
        <taxon>Panagrolaimomorpha</taxon>
        <taxon>Strongyloidoidea</taxon>
        <taxon>Steinernematidae</taxon>
        <taxon>Steinernema</taxon>
    </lineage>
</organism>
<reference evidence="2" key="1">
    <citation type="submission" date="2023-06" db="EMBL/GenBank/DDBJ databases">
        <title>Genomic analysis of the entomopathogenic nematode Steinernema hermaphroditum.</title>
        <authorList>
            <person name="Schwarz E.M."/>
            <person name="Heppert J.K."/>
            <person name="Baniya A."/>
            <person name="Schwartz H.T."/>
            <person name="Tan C.-H."/>
            <person name="Antoshechkin I."/>
            <person name="Sternberg P.W."/>
            <person name="Goodrich-Blair H."/>
            <person name="Dillman A.R."/>
        </authorList>
    </citation>
    <scope>NUCLEOTIDE SEQUENCE</scope>
    <source>
        <strain evidence="2">PS9179</strain>
        <tissue evidence="2">Whole animal</tissue>
    </source>
</reference>
<keyword evidence="1" id="KW-0812">Transmembrane</keyword>
<protein>
    <submittedName>
        <fullName evidence="2">Uncharacterized protein</fullName>
    </submittedName>
</protein>
<sequence>MMFLEKTARKFQTSNGCRANTDPDRSRLRPFQKLIERLGSAREYVPKPDWVEADAISLDAWLFGFEFDSKCVVSHHDYDEIVAGLRTAAFEGDLEMALECYAFICSNVVNRLFGPLFRTALSAVVLVMGSCFVVLLARSKSFQNRNNRMFNKLTQYIFLVRLVSDMTPFIVEMALTVTTTKSLGYYVGPIGAIGCVLEGFFSSAAYYYVYSRKSDVVQQHNTTTIEDNHS</sequence>
<feature type="transmembrane region" description="Helical" evidence="1">
    <location>
        <begin position="158"/>
        <end position="177"/>
    </location>
</feature>
<evidence type="ECO:0000256" key="1">
    <source>
        <dbReference type="SAM" id="Phobius"/>
    </source>
</evidence>
<comment type="caution">
    <text evidence="2">The sequence shown here is derived from an EMBL/GenBank/DDBJ whole genome shotgun (WGS) entry which is preliminary data.</text>
</comment>
<gene>
    <name evidence="2" type="ORF">QR680_014709</name>
</gene>
<dbReference type="EMBL" id="JAUCMV010000002">
    <property type="protein sequence ID" value="KAK0420481.1"/>
    <property type="molecule type" value="Genomic_DNA"/>
</dbReference>
<evidence type="ECO:0000313" key="3">
    <source>
        <dbReference type="Proteomes" id="UP001175271"/>
    </source>
</evidence>
<feature type="transmembrane region" description="Helical" evidence="1">
    <location>
        <begin position="183"/>
        <end position="209"/>
    </location>
</feature>
<name>A0AA39M3P5_9BILA</name>
<evidence type="ECO:0000313" key="2">
    <source>
        <dbReference type="EMBL" id="KAK0420481.1"/>
    </source>
</evidence>
<accession>A0AA39M3P5</accession>